<sequence>MRKRSTRFDVSSSRLGLLNPAGESTLALPEFLFESGVVRGGLIGARGGISLAFPVTRCIWGATDRTCILGIIYLNNIRRTRAAVIASTVFVITTIRAALRSSSTMPRQKTSNMTPELPPKKGPIWATPCRPCAGRMIKTPGHVCRGQGEKSAKCSHCVAGHHKCEDLLVDKDGRIKPAARAVAAASLKVSQGEEVPEYEDLATKYNLLARREAKRRSPTAAGSALAAGAAVSTDALAELMRRQTEILLDIRAELSALRERTGAGTPPVEDSDTYEDDYGFDLAVDRQARG</sequence>
<keyword evidence="4" id="KW-1185">Reference proteome</keyword>
<feature type="transmembrane region" description="Helical" evidence="2">
    <location>
        <begin position="82"/>
        <end position="99"/>
    </location>
</feature>
<name>A0A9P8HMX3_9HYPO</name>
<dbReference type="Proteomes" id="UP000826573">
    <property type="component" value="Unassembled WGS sequence"/>
</dbReference>
<dbReference type="AlphaFoldDB" id="A0A9P8HMX3"/>
<organism evidence="3 4">
    <name type="scientific">Trichoderma semiorbis</name>
    <dbReference type="NCBI Taxonomy" id="1491008"/>
    <lineage>
        <taxon>Eukaryota</taxon>
        <taxon>Fungi</taxon>
        <taxon>Dikarya</taxon>
        <taxon>Ascomycota</taxon>
        <taxon>Pezizomycotina</taxon>
        <taxon>Sordariomycetes</taxon>
        <taxon>Hypocreomycetidae</taxon>
        <taxon>Hypocreales</taxon>
        <taxon>Hypocreaceae</taxon>
        <taxon>Trichoderma</taxon>
    </lineage>
</organism>
<keyword evidence="2" id="KW-0472">Membrane</keyword>
<proteinExistence type="predicted"/>
<dbReference type="EMBL" id="JAIMJC010000005">
    <property type="protein sequence ID" value="KAH0524462.1"/>
    <property type="molecule type" value="Genomic_DNA"/>
</dbReference>
<keyword evidence="2" id="KW-0812">Transmembrane</keyword>
<protein>
    <submittedName>
        <fullName evidence="3">Uncharacterized protein</fullName>
    </submittedName>
</protein>
<evidence type="ECO:0000256" key="1">
    <source>
        <dbReference type="SAM" id="MobiDB-lite"/>
    </source>
</evidence>
<keyword evidence="2" id="KW-1133">Transmembrane helix</keyword>
<evidence type="ECO:0000313" key="4">
    <source>
        <dbReference type="Proteomes" id="UP000826573"/>
    </source>
</evidence>
<reference evidence="3 4" key="1">
    <citation type="submission" date="2021-08" db="EMBL/GenBank/DDBJ databases">
        <title>The highly contiguous genome resource for Trichoderma semiorbis FJ059, a fungal antagonistic to plant pathogens.</title>
        <authorList>
            <person name="Liu T."/>
        </authorList>
    </citation>
    <scope>NUCLEOTIDE SEQUENCE [LARGE SCALE GENOMIC DNA]</scope>
    <source>
        <strain evidence="3 4">FJ059</strain>
    </source>
</reference>
<evidence type="ECO:0000256" key="2">
    <source>
        <dbReference type="SAM" id="Phobius"/>
    </source>
</evidence>
<gene>
    <name evidence="3" type="ORF">TsFJ059_006968</name>
</gene>
<accession>A0A9P8HMX3</accession>
<feature type="region of interest" description="Disordered" evidence="1">
    <location>
        <begin position="258"/>
        <end position="279"/>
    </location>
</feature>
<evidence type="ECO:0000313" key="3">
    <source>
        <dbReference type="EMBL" id="KAH0524462.1"/>
    </source>
</evidence>
<comment type="caution">
    <text evidence="3">The sequence shown here is derived from an EMBL/GenBank/DDBJ whole genome shotgun (WGS) entry which is preliminary data.</text>
</comment>
<feature type="compositionally biased region" description="Acidic residues" evidence="1">
    <location>
        <begin position="269"/>
        <end position="279"/>
    </location>
</feature>